<feature type="signal peptide" evidence="2">
    <location>
        <begin position="1"/>
        <end position="19"/>
    </location>
</feature>
<feature type="region of interest" description="Disordered" evidence="1">
    <location>
        <begin position="21"/>
        <end position="50"/>
    </location>
</feature>
<dbReference type="RefSeq" id="WP_152791251.1">
    <property type="nucleotide sequence ID" value="NZ_BAABEQ010000085.1"/>
</dbReference>
<dbReference type="PROSITE" id="PS51257">
    <property type="entry name" value="PROKAR_LIPOPROTEIN"/>
    <property type="match status" value="1"/>
</dbReference>
<feature type="compositionally biased region" description="Low complexity" evidence="1">
    <location>
        <begin position="79"/>
        <end position="94"/>
    </location>
</feature>
<dbReference type="Proteomes" id="UP000326979">
    <property type="component" value="Unassembled WGS sequence"/>
</dbReference>
<keyword evidence="4" id="KW-1185">Reference proteome</keyword>
<dbReference type="OrthoDB" id="4230188at2"/>
<evidence type="ECO:0000256" key="1">
    <source>
        <dbReference type="SAM" id="MobiDB-lite"/>
    </source>
</evidence>
<organism evidence="3 4">
    <name type="scientific">Streptomyces phyllanthi</name>
    <dbReference type="NCBI Taxonomy" id="1803180"/>
    <lineage>
        <taxon>Bacteria</taxon>
        <taxon>Bacillati</taxon>
        <taxon>Actinomycetota</taxon>
        <taxon>Actinomycetes</taxon>
        <taxon>Kitasatosporales</taxon>
        <taxon>Streptomycetaceae</taxon>
        <taxon>Streptomyces</taxon>
    </lineage>
</organism>
<accession>A0A5N8WEX1</accession>
<dbReference type="EMBL" id="VJZE01000564">
    <property type="protein sequence ID" value="MPY46041.1"/>
    <property type="molecule type" value="Genomic_DNA"/>
</dbReference>
<dbReference type="AlphaFoldDB" id="A0A5N8WEX1"/>
<feature type="chain" id="PRO_5038817825" description="Sensor domain-containing protein" evidence="2">
    <location>
        <begin position="20"/>
        <end position="252"/>
    </location>
</feature>
<sequence length="252" mass="26907">MKRSAYVIGAALLALVACSAEGKTETGTKTEESTEESTSAKAGKQDRAVPLSSPYTAKQLKAALLTTAETPSGFEVSHTTAAGPSSPPAEASETVRPTECAVLRNPHTKAQAEAVNARAQLHRPSEGLDLHRMALVGWSETDAKARMAALRSALETCGAIEFENVGSKGPRQAVFRAEKAPALGDETLRYSLNSASFYQNFTVVRVQGLITIVTADTVFGPGLTAERREELTPEPEEELVRAQVAKVERNLR</sequence>
<protein>
    <recommendedName>
        <fullName evidence="5">Sensor domain-containing protein</fullName>
    </recommendedName>
</protein>
<evidence type="ECO:0000313" key="3">
    <source>
        <dbReference type="EMBL" id="MPY46041.1"/>
    </source>
</evidence>
<comment type="caution">
    <text evidence="3">The sequence shown here is derived from an EMBL/GenBank/DDBJ whole genome shotgun (WGS) entry which is preliminary data.</text>
</comment>
<keyword evidence="2" id="KW-0732">Signal</keyword>
<feature type="compositionally biased region" description="Basic and acidic residues" evidence="1">
    <location>
        <begin position="22"/>
        <end position="32"/>
    </location>
</feature>
<proteinExistence type="predicted"/>
<name>A0A5N8WEX1_9ACTN</name>
<reference evidence="3 4" key="1">
    <citation type="submission" date="2019-07" db="EMBL/GenBank/DDBJ databases">
        <title>New species of Amycolatopsis and Streptomyces.</title>
        <authorList>
            <person name="Duangmal K."/>
            <person name="Teo W.F.A."/>
            <person name="Lipun K."/>
        </authorList>
    </citation>
    <scope>NUCLEOTIDE SEQUENCE [LARGE SCALE GENOMIC DNA]</scope>
    <source>
        <strain evidence="3 4">TISTR 2346</strain>
    </source>
</reference>
<evidence type="ECO:0000256" key="2">
    <source>
        <dbReference type="SAM" id="SignalP"/>
    </source>
</evidence>
<evidence type="ECO:0000313" key="4">
    <source>
        <dbReference type="Proteomes" id="UP000326979"/>
    </source>
</evidence>
<evidence type="ECO:0008006" key="5">
    <source>
        <dbReference type="Google" id="ProtNLM"/>
    </source>
</evidence>
<feature type="region of interest" description="Disordered" evidence="1">
    <location>
        <begin position="72"/>
        <end position="94"/>
    </location>
</feature>
<gene>
    <name evidence="3" type="ORF">FNH04_40905</name>
</gene>